<dbReference type="Gene3D" id="3.80.10.10">
    <property type="entry name" value="Ribonuclease Inhibitor"/>
    <property type="match status" value="1"/>
</dbReference>
<keyword evidence="4" id="KW-0067">ATP-binding</keyword>
<proteinExistence type="predicted"/>
<evidence type="ECO:0000256" key="1">
    <source>
        <dbReference type="ARBA" id="ARBA00022614"/>
    </source>
</evidence>
<keyword evidence="1" id="KW-0433">Leucine-rich repeat</keyword>
<evidence type="ECO:0000256" key="4">
    <source>
        <dbReference type="ARBA" id="ARBA00022840"/>
    </source>
</evidence>
<gene>
    <name evidence="6" type="ORF">CBR_g21975</name>
</gene>
<evidence type="ECO:0000256" key="2">
    <source>
        <dbReference type="ARBA" id="ARBA00022737"/>
    </source>
</evidence>
<evidence type="ECO:0000256" key="3">
    <source>
        <dbReference type="ARBA" id="ARBA00022741"/>
    </source>
</evidence>
<dbReference type="Pfam" id="PF12799">
    <property type="entry name" value="LRR_4"/>
    <property type="match status" value="1"/>
</dbReference>
<evidence type="ECO:0000256" key="5">
    <source>
        <dbReference type="SAM" id="MobiDB-lite"/>
    </source>
</evidence>
<evidence type="ECO:0008006" key="8">
    <source>
        <dbReference type="Google" id="ProtNLM"/>
    </source>
</evidence>
<accession>A0A388L1P7</accession>
<feature type="region of interest" description="Disordered" evidence="5">
    <location>
        <begin position="111"/>
        <end position="234"/>
    </location>
</feature>
<dbReference type="AlphaFoldDB" id="A0A388L1P7"/>
<comment type="caution">
    <text evidence="6">The sequence shown here is derived from an EMBL/GenBank/DDBJ whole genome shotgun (WGS) entry which is preliminary data.</text>
</comment>
<dbReference type="InterPro" id="IPR032675">
    <property type="entry name" value="LRR_dom_sf"/>
</dbReference>
<dbReference type="Proteomes" id="UP000265515">
    <property type="component" value="Unassembled WGS sequence"/>
</dbReference>
<dbReference type="InterPro" id="IPR050647">
    <property type="entry name" value="Plant_LRR-RLKs"/>
</dbReference>
<dbReference type="GO" id="GO:0033612">
    <property type="term" value="F:receptor serine/threonine kinase binding"/>
    <property type="evidence" value="ECO:0007669"/>
    <property type="project" value="TreeGrafter"/>
</dbReference>
<evidence type="ECO:0000313" key="7">
    <source>
        <dbReference type="Proteomes" id="UP000265515"/>
    </source>
</evidence>
<feature type="compositionally biased region" description="Polar residues" evidence="5">
    <location>
        <begin position="208"/>
        <end position="220"/>
    </location>
</feature>
<feature type="compositionally biased region" description="Basic residues" evidence="5">
    <location>
        <begin position="165"/>
        <end position="177"/>
    </location>
</feature>
<reference evidence="6 7" key="1">
    <citation type="journal article" date="2018" name="Cell">
        <title>The Chara Genome: Secondary Complexity and Implications for Plant Terrestrialization.</title>
        <authorList>
            <person name="Nishiyama T."/>
            <person name="Sakayama H."/>
            <person name="Vries J.D."/>
            <person name="Buschmann H."/>
            <person name="Saint-Marcoux D."/>
            <person name="Ullrich K.K."/>
            <person name="Haas F.B."/>
            <person name="Vanderstraeten L."/>
            <person name="Becker D."/>
            <person name="Lang D."/>
            <person name="Vosolsobe S."/>
            <person name="Rombauts S."/>
            <person name="Wilhelmsson P.K.I."/>
            <person name="Janitza P."/>
            <person name="Kern R."/>
            <person name="Heyl A."/>
            <person name="Rumpler F."/>
            <person name="Villalobos L.I.A.C."/>
            <person name="Clay J.M."/>
            <person name="Skokan R."/>
            <person name="Toyoda A."/>
            <person name="Suzuki Y."/>
            <person name="Kagoshima H."/>
            <person name="Schijlen E."/>
            <person name="Tajeshwar N."/>
            <person name="Catarino B."/>
            <person name="Hetherington A.J."/>
            <person name="Saltykova A."/>
            <person name="Bonnot C."/>
            <person name="Breuninger H."/>
            <person name="Symeonidi A."/>
            <person name="Radhakrishnan G.V."/>
            <person name="Van Nieuwerburgh F."/>
            <person name="Deforce D."/>
            <person name="Chang C."/>
            <person name="Karol K.G."/>
            <person name="Hedrich R."/>
            <person name="Ulvskov P."/>
            <person name="Glockner G."/>
            <person name="Delwiche C.F."/>
            <person name="Petrasek J."/>
            <person name="Van de Peer Y."/>
            <person name="Friml J."/>
            <person name="Beilby M."/>
            <person name="Dolan L."/>
            <person name="Kohara Y."/>
            <person name="Sugano S."/>
            <person name="Fujiyama A."/>
            <person name="Delaux P.-M."/>
            <person name="Quint M."/>
            <person name="TheiBen G."/>
            <person name="Hagemann M."/>
            <person name="Harholt J."/>
            <person name="Dunand C."/>
            <person name="Zachgo S."/>
            <person name="Langdale J."/>
            <person name="Maumus F."/>
            <person name="Straeten D.V.D."/>
            <person name="Gould S.B."/>
            <person name="Rensing S.A."/>
        </authorList>
    </citation>
    <scope>NUCLEOTIDE SEQUENCE [LARGE SCALE GENOMIC DNA]</scope>
    <source>
        <strain evidence="6 7">S276</strain>
    </source>
</reference>
<dbReference type="EMBL" id="BFEA01000240">
    <property type="protein sequence ID" value="GBG76227.1"/>
    <property type="molecule type" value="Genomic_DNA"/>
</dbReference>
<dbReference type="GO" id="GO:0005524">
    <property type="term" value="F:ATP binding"/>
    <property type="evidence" value="ECO:0007669"/>
    <property type="project" value="UniProtKB-KW"/>
</dbReference>
<keyword evidence="7" id="KW-1185">Reference proteome</keyword>
<protein>
    <recommendedName>
        <fullName evidence="8">Leucine-rich repeat-containing N-terminal plant-type domain-containing protein</fullName>
    </recommendedName>
</protein>
<organism evidence="6 7">
    <name type="scientific">Chara braunii</name>
    <name type="common">Braun's stonewort</name>
    <dbReference type="NCBI Taxonomy" id="69332"/>
    <lineage>
        <taxon>Eukaryota</taxon>
        <taxon>Viridiplantae</taxon>
        <taxon>Streptophyta</taxon>
        <taxon>Charophyceae</taxon>
        <taxon>Charales</taxon>
        <taxon>Characeae</taxon>
        <taxon>Chara</taxon>
    </lineage>
</organism>
<name>A0A388L1P7_CHABU</name>
<keyword evidence="3" id="KW-0547">Nucleotide-binding</keyword>
<dbReference type="InterPro" id="IPR025875">
    <property type="entry name" value="Leu-rich_rpt_4"/>
</dbReference>
<dbReference type="Gramene" id="GBG76227">
    <property type="protein sequence ID" value="GBG76227"/>
    <property type="gene ID" value="CBR_g21975"/>
</dbReference>
<dbReference type="PANTHER" id="PTHR48056">
    <property type="entry name" value="LRR RECEPTOR-LIKE SERINE/THREONINE-PROTEIN KINASE-RELATED"/>
    <property type="match status" value="1"/>
</dbReference>
<keyword evidence="2" id="KW-0677">Repeat</keyword>
<dbReference type="PANTHER" id="PTHR48056:SF81">
    <property type="entry name" value="RECEPTOR PROTEIN-TYROSINE KINASE CEPR1"/>
    <property type="match status" value="1"/>
</dbReference>
<evidence type="ECO:0000313" key="6">
    <source>
        <dbReference type="EMBL" id="GBG76227.1"/>
    </source>
</evidence>
<sequence>MLNVLDLRNNQLTGRIPSSLEDLPNLRGLYLDNNFLSGPIPPKLRARSENGTLNVTFTGNSGQVMDRVTRVNNIGLLSQPSRSSPRSTGQKQSIFTTPVIIAVVAVKYKTTRARQRRCKERQGERTSSSATVERSTRHRQQGNPTTWHTCSKHGRHNQRMSSTAAKRKATPATRPHHTANTAIRRETHAKQAGQAAGQRRSADEDVHTSNTEQSSTSPTHITGEPHRLLVPTTR</sequence>
<dbReference type="SUPFAM" id="SSF52058">
    <property type="entry name" value="L domain-like"/>
    <property type="match status" value="1"/>
</dbReference>
<dbReference type="OrthoDB" id="544346at2759"/>